<dbReference type="VEuPathDB" id="FungiDB:PC110_g19598"/>
<name>A0A8T1V1R3_9STRA</name>
<dbReference type="OrthoDB" id="93786at2759"/>
<evidence type="ECO:0000313" key="3">
    <source>
        <dbReference type="Proteomes" id="UP000688947"/>
    </source>
</evidence>
<gene>
    <name evidence="2" type="ORF">JG687_00000746</name>
</gene>
<proteinExistence type="predicted"/>
<feature type="region of interest" description="Disordered" evidence="1">
    <location>
        <begin position="1"/>
        <end position="39"/>
    </location>
</feature>
<comment type="caution">
    <text evidence="2">The sequence shown here is derived from an EMBL/GenBank/DDBJ whole genome shotgun (WGS) entry which is preliminary data.</text>
</comment>
<evidence type="ECO:0000256" key="1">
    <source>
        <dbReference type="SAM" id="MobiDB-lite"/>
    </source>
</evidence>
<organism evidence="2 3">
    <name type="scientific">Phytophthora cactorum</name>
    <dbReference type="NCBI Taxonomy" id="29920"/>
    <lineage>
        <taxon>Eukaryota</taxon>
        <taxon>Sar</taxon>
        <taxon>Stramenopiles</taxon>
        <taxon>Oomycota</taxon>
        <taxon>Peronosporomycetes</taxon>
        <taxon>Peronosporales</taxon>
        <taxon>Peronosporaceae</taxon>
        <taxon>Phytophthora</taxon>
    </lineage>
</organism>
<accession>A0A8T1V1R3</accession>
<dbReference type="Proteomes" id="UP000688947">
    <property type="component" value="Unassembled WGS sequence"/>
</dbReference>
<dbReference type="AlphaFoldDB" id="A0A8T1V1R3"/>
<dbReference type="EMBL" id="JAENGZ010000016">
    <property type="protein sequence ID" value="KAG6973671.1"/>
    <property type="molecule type" value="Genomic_DNA"/>
</dbReference>
<protein>
    <recommendedName>
        <fullName evidence="4">Ubiquitin-like protease family profile domain-containing protein</fullName>
    </recommendedName>
</protein>
<feature type="compositionally biased region" description="Polar residues" evidence="1">
    <location>
        <begin position="1"/>
        <end position="14"/>
    </location>
</feature>
<evidence type="ECO:0008006" key="4">
    <source>
        <dbReference type="Google" id="ProtNLM"/>
    </source>
</evidence>
<reference evidence="2" key="1">
    <citation type="submission" date="2021-01" db="EMBL/GenBank/DDBJ databases">
        <title>Phytophthora aleatoria, a newly-described species from Pinus radiata is distinct from Phytophthora cactorum isolates based on comparative genomics.</title>
        <authorList>
            <person name="Mcdougal R."/>
            <person name="Panda P."/>
            <person name="Williams N."/>
            <person name="Studholme D.J."/>
        </authorList>
    </citation>
    <scope>NUCLEOTIDE SEQUENCE</scope>
    <source>
        <strain evidence="2">NZFS 3830</strain>
    </source>
</reference>
<sequence>MKFITDNSRSTPTAQVIHKRVRKLKARETRDGSSNSDKRLKKWMKQFGDQPENVGRIFLDDVNQKPGGPRYYWCWCIFDGYTEDNETVARGYESIKLVEKALTWVNTIDSMLTIPMAFQVAQQMDLTSKVKPMPLVSVKAEVLDLIGKTQLSDDTMNIVMVKLFGPRKDVIVVSPDVIGSFGDVGTSVLMMCCHKYHWCATMIDVELKDISIYDPTSSSYIVGVRAIAEKLATQLPDYAPRRSWRPSRQLQLRYACPVAI</sequence>
<dbReference type="VEuPathDB" id="FungiDB:PC110_g19599"/>
<evidence type="ECO:0000313" key="2">
    <source>
        <dbReference type="EMBL" id="KAG6973671.1"/>
    </source>
</evidence>